<evidence type="ECO:0000313" key="3">
    <source>
        <dbReference type="EMBL" id="RGJ00807.1"/>
    </source>
</evidence>
<dbReference type="PANTHER" id="PTHR46558">
    <property type="entry name" value="TRACRIPTIONAL REGULATORY PROTEIN-RELATED-RELATED"/>
    <property type="match status" value="1"/>
</dbReference>
<dbReference type="AlphaFoldDB" id="A0A374P4R0"/>
<dbReference type="SMART" id="SM00530">
    <property type="entry name" value="HTH_XRE"/>
    <property type="match status" value="1"/>
</dbReference>
<dbReference type="CDD" id="cd00093">
    <property type="entry name" value="HTH_XRE"/>
    <property type="match status" value="1"/>
</dbReference>
<dbReference type="Pfam" id="PF01381">
    <property type="entry name" value="HTH_3"/>
    <property type="match status" value="1"/>
</dbReference>
<organism evidence="3 4">
    <name type="scientific">Hungatella hathewayi</name>
    <dbReference type="NCBI Taxonomy" id="154046"/>
    <lineage>
        <taxon>Bacteria</taxon>
        <taxon>Bacillati</taxon>
        <taxon>Bacillota</taxon>
        <taxon>Clostridia</taxon>
        <taxon>Lachnospirales</taxon>
        <taxon>Lachnospiraceae</taxon>
        <taxon>Hungatella</taxon>
    </lineage>
</organism>
<dbReference type="InterPro" id="IPR001387">
    <property type="entry name" value="Cro/C1-type_HTH"/>
</dbReference>
<comment type="caution">
    <text evidence="3">The sequence shown here is derived from an EMBL/GenBank/DDBJ whole genome shotgun (WGS) entry which is preliminary data.</text>
</comment>
<feature type="domain" description="HTH cro/C1-type" evidence="2">
    <location>
        <begin position="12"/>
        <end position="66"/>
    </location>
</feature>
<dbReference type="PANTHER" id="PTHR46558:SF11">
    <property type="entry name" value="HTH-TYPE TRANSCRIPTIONAL REGULATOR XRE"/>
    <property type="match status" value="1"/>
</dbReference>
<dbReference type="InterPro" id="IPR010982">
    <property type="entry name" value="Lambda_DNA-bd_dom_sf"/>
</dbReference>
<dbReference type="RefSeq" id="WP_117632345.1">
    <property type="nucleotide sequence ID" value="NZ_QSON01000010.1"/>
</dbReference>
<proteinExistence type="predicted"/>
<reference evidence="3 4" key="1">
    <citation type="submission" date="2018-08" db="EMBL/GenBank/DDBJ databases">
        <title>A genome reference for cultivated species of the human gut microbiota.</title>
        <authorList>
            <person name="Zou Y."/>
            <person name="Xue W."/>
            <person name="Luo G."/>
        </authorList>
    </citation>
    <scope>NUCLEOTIDE SEQUENCE [LARGE SCALE GENOMIC DNA]</scope>
    <source>
        <strain evidence="3 4">TM09-12</strain>
    </source>
</reference>
<dbReference type="Proteomes" id="UP000263014">
    <property type="component" value="Unassembled WGS sequence"/>
</dbReference>
<evidence type="ECO:0000313" key="4">
    <source>
        <dbReference type="Proteomes" id="UP000263014"/>
    </source>
</evidence>
<evidence type="ECO:0000256" key="1">
    <source>
        <dbReference type="ARBA" id="ARBA00023125"/>
    </source>
</evidence>
<dbReference type="SUPFAM" id="SSF47413">
    <property type="entry name" value="lambda repressor-like DNA-binding domains"/>
    <property type="match status" value="1"/>
</dbReference>
<name>A0A374P4R0_9FIRM</name>
<accession>A0A374P4R0</accession>
<keyword evidence="1" id="KW-0238">DNA-binding</keyword>
<gene>
    <name evidence="3" type="ORF">DXD79_20135</name>
</gene>
<protein>
    <submittedName>
        <fullName evidence="3">XRE family transcriptional regulator</fullName>
    </submittedName>
</protein>
<dbReference type="Gene3D" id="1.10.260.40">
    <property type="entry name" value="lambda repressor-like DNA-binding domains"/>
    <property type="match status" value="1"/>
</dbReference>
<dbReference type="EMBL" id="QSON01000010">
    <property type="protein sequence ID" value="RGJ00807.1"/>
    <property type="molecule type" value="Genomic_DNA"/>
</dbReference>
<dbReference type="PROSITE" id="PS50943">
    <property type="entry name" value="HTH_CROC1"/>
    <property type="match status" value="1"/>
</dbReference>
<dbReference type="GO" id="GO:0003677">
    <property type="term" value="F:DNA binding"/>
    <property type="evidence" value="ECO:0007669"/>
    <property type="project" value="UniProtKB-KW"/>
</dbReference>
<evidence type="ECO:0000259" key="2">
    <source>
        <dbReference type="PROSITE" id="PS50943"/>
    </source>
</evidence>
<sequence length="175" mass="20393">MIDNQNNIGQRIRAARKQKGINQTELANLLGKSLRTIQKYESGEIEVSIAMINELAKVLDTTSTFLIGYEHDEKNILSLSDIMDFLFKLDRVKGLNFNIDVKRPPHYDEWECSITFNGKDKSADFNADMCLFLEEFAEYREDFKNNRISAKRYKELQDKDLAYYSATMLEEKPED</sequence>